<dbReference type="EMBL" id="CP031093">
    <property type="protein sequence ID" value="QCF25517.1"/>
    <property type="molecule type" value="Genomic_DNA"/>
</dbReference>
<evidence type="ECO:0000256" key="1">
    <source>
        <dbReference type="SAM" id="Phobius"/>
    </source>
</evidence>
<keyword evidence="1" id="KW-0812">Transmembrane</keyword>
<evidence type="ECO:0000256" key="2">
    <source>
        <dbReference type="SAM" id="SignalP"/>
    </source>
</evidence>
<protein>
    <submittedName>
        <fullName evidence="3">PEP-CTERM sorting domain-containing protein</fullName>
    </submittedName>
</protein>
<evidence type="ECO:0000313" key="4">
    <source>
        <dbReference type="Proteomes" id="UP000298049"/>
    </source>
</evidence>
<organism evidence="3 4">
    <name type="scientific">Hydrocarboniclastica marina</name>
    <dbReference type="NCBI Taxonomy" id="2259620"/>
    <lineage>
        <taxon>Bacteria</taxon>
        <taxon>Pseudomonadati</taxon>
        <taxon>Pseudomonadota</taxon>
        <taxon>Gammaproteobacteria</taxon>
        <taxon>Alteromonadales</taxon>
        <taxon>Alteromonadaceae</taxon>
        <taxon>Hydrocarboniclastica</taxon>
    </lineage>
</organism>
<feature type="transmembrane region" description="Helical" evidence="1">
    <location>
        <begin position="109"/>
        <end position="128"/>
    </location>
</feature>
<dbReference type="RefSeq" id="WP_136547873.1">
    <property type="nucleotide sequence ID" value="NZ_CP031093.1"/>
</dbReference>
<feature type="signal peptide" evidence="2">
    <location>
        <begin position="1"/>
        <end position="24"/>
    </location>
</feature>
<dbReference type="KEGG" id="hmi:soil367_06025"/>
<reference evidence="3 4" key="1">
    <citation type="submission" date="2018-07" db="EMBL/GenBank/DDBJ databases">
        <title>Marsedoiliclastica nanhaica gen. nov. sp. nov., a novel marine hydrocarbonoclastic bacterium isolated from an in-situ enriched hydrocarbon-degrading consortium in deep-sea sediment.</title>
        <authorList>
            <person name="Dong C."/>
            <person name="Ma T."/>
            <person name="Liu R."/>
            <person name="Shao Z."/>
        </authorList>
    </citation>
    <scope>NUCLEOTIDE SEQUENCE [LARGE SCALE GENOMIC DNA]</scope>
    <source>
        <strain evidence="4">soil36-7</strain>
    </source>
</reference>
<dbReference type="Proteomes" id="UP000298049">
    <property type="component" value="Chromosome"/>
</dbReference>
<proteinExistence type="predicted"/>
<accession>A0A4P7XI29</accession>
<dbReference type="AlphaFoldDB" id="A0A4P7XI29"/>
<sequence length="138" mass="15136">MKTAAVPPLLSLFFALFIGQNADARLIGYPTGIVSPDGVEADWVSEVVLRYQPLPADQATELFKLDAIITEAQTSHFYDFPHRLYDTETSDRDEPFWGYARLVAIPEPATGALLGVGLLGMLLAGAGCRERASRQHRC</sequence>
<feature type="chain" id="PRO_5020674866" evidence="2">
    <location>
        <begin position="25"/>
        <end position="138"/>
    </location>
</feature>
<name>A0A4P7XI29_9ALTE</name>
<keyword evidence="2" id="KW-0732">Signal</keyword>
<keyword evidence="1" id="KW-1133">Transmembrane helix</keyword>
<keyword evidence="1" id="KW-0472">Membrane</keyword>
<keyword evidence="4" id="KW-1185">Reference proteome</keyword>
<gene>
    <name evidence="3" type="ORF">soil367_06025</name>
</gene>
<evidence type="ECO:0000313" key="3">
    <source>
        <dbReference type="EMBL" id="QCF25517.1"/>
    </source>
</evidence>